<dbReference type="GeneTree" id="ENSGT01050000244855"/>
<dbReference type="GO" id="GO:0015074">
    <property type="term" value="P:DNA integration"/>
    <property type="evidence" value="ECO:0007669"/>
    <property type="project" value="InterPro"/>
</dbReference>
<dbReference type="OMA" id="ICAATRF"/>
<reference evidence="2" key="3">
    <citation type="submission" date="2025-09" db="UniProtKB">
        <authorList>
            <consortium name="Ensembl"/>
        </authorList>
    </citation>
    <scope>IDENTIFICATION</scope>
</reference>
<dbReference type="InterPro" id="IPR043502">
    <property type="entry name" value="DNA/RNA_pol_sf"/>
</dbReference>
<dbReference type="AlphaFoldDB" id="A0A669F9G9"/>
<evidence type="ECO:0000313" key="3">
    <source>
        <dbReference type="Proteomes" id="UP000005207"/>
    </source>
</evidence>
<reference evidence="2" key="2">
    <citation type="submission" date="2025-08" db="UniProtKB">
        <authorList>
            <consortium name="Ensembl"/>
        </authorList>
    </citation>
    <scope>IDENTIFICATION</scope>
</reference>
<reference evidence="3" key="1">
    <citation type="submission" date="2012-01" db="EMBL/GenBank/DDBJ databases">
        <title>The Genome Sequence of Oreochromis niloticus (Nile Tilapia).</title>
        <authorList>
            <consortium name="Broad Institute Genome Assembly Team"/>
            <consortium name="Broad Institute Sequencing Platform"/>
            <person name="Di Palma F."/>
            <person name="Johnson J."/>
            <person name="Lander E.S."/>
            <person name="Lindblad-Toh K."/>
        </authorList>
    </citation>
    <scope>NUCLEOTIDE SEQUENCE [LARGE SCALE GENOMIC DNA]</scope>
</reference>
<dbReference type="Pfam" id="PF22938">
    <property type="entry name" value="Integrase_p58_C"/>
    <property type="match status" value="1"/>
</dbReference>
<feature type="domain" description="Integrase catalytic" evidence="1">
    <location>
        <begin position="35"/>
        <end position="193"/>
    </location>
</feature>
<dbReference type="Pfam" id="PF00665">
    <property type="entry name" value="rve"/>
    <property type="match status" value="1"/>
</dbReference>
<dbReference type="Proteomes" id="UP000005207">
    <property type="component" value="Linkage group LG11"/>
</dbReference>
<dbReference type="InterPro" id="IPR001584">
    <property type="entry name" value="Integrase_cat-core"/>
</dbReference>
<dbReference type="GO" id="GO:0003676">
    <property type="term" value="F:nucleic acid binding"/>
    <property type="evidence" value="ECO:0007669"/>
    <property type="project" value="InterPro"/>
</dbReference>
<protein>
    <recommendedName>
        <fullName evidence="1">Integrase catalytic domain-containing protein</fullName>
    </recommendedName>
</protein>
<evidence type="ECO:0000313" key="2">
    <source>
        <dbReference type="Ensembl" id="ENSONIP00000079733.1"/>
    </source>
</evidence>
<dbReference type="InterPro" id="IPR012337">
    <property type="entry name" value="RNaseH-like_sf"/>
</dbReference>
<dbReference type="InParanoid" id="A0A669F9G9"/>
<dbReference type="Gene3D" id="3.30.420.10">
    <property type="entry name" value="Ribonuclease H-like superfamily/Ribonuclease H"/>
    <property type="match status" value="1"/>
</dbReference>
<dbReference type="Gene3D" id="3.10.10.10">
    <property type="entry name" value="HIV Type 1 Reverse Transcriptase, subunit A, domain 1"/>
    <property type="match status" value="1"/>
</dbReference>
<proteinExistence type="predicted"/>
<evidence type="ECO:0000259" key="1">
    <source>
        <dbReference type="PROSITE" id="PS50994"/>
    </source>
</evidence>
<dbReference type="Ensembl" id="ENSONIT00000091979.1">
    <property type="protein sequence ID" value="ENSONIP00000079733.1"/>
    <property type="gene ID" value="ENSONIG00000041273.1"/>
</dbReference>
<dbReference type="PROSITE" id="PS50994">
    <property type="entry name" value="INTEGRASE"/>
    <property type="match status" value="1"/>
</dbReference>
<dbReference type="SUPFAM" id="SSF53098">
    <property type="entry name" value="Ribonuclease H-like"/>
    <property type="match status" value="1"/>
</dbReference>
<dbReference type="InterPro" id="IPR050951">
    <property type="entry name" value="Retrovirus_Pol_polyprotein"/>
</dbReference>
<dbReference type="InterPro" id="IPR036397">
    <property type="entry name" value="RNaseH_sf"/>
</dbReference>
<sequence>MGQTLYLLSYPCHVCQIAGKHNQVIPPAPLCPIPVVDQPFDHVIVDCVGPLPRTKSGKQYLLTIICAATRFPEAVPLHKVTAKSVVKALTTFFSVFGLPKVIQTDQGSNFQSRLFKQVASTLGVKHVVASAYHPESQGALERWHQTLKAMLRKYWLKSEKTWDEGVPFVLFAARDAVQESLGFSPSELVFGHRPRGPLKALKEACLSPHGVSKVNVSRYVKHFRERLNQANTLAKQHLAVSQGKMKRHYDKASVKRTFQVGDQVLVLLPVPGSALSARYSGPFKVCEKRGETDYVICTPDRRRKTRVCHINMLKLYHPRSTPEPAGFCAPIVAASHLEEGGVDEVDGLKLSYPTCSRPRLSNSEMLKALPSLLEHLSLEQQEDITVLISEYTCLFGDVPTRTTVLEHDIDVQGAKPIKQHPYRASLHKRLLMRQEADYLLQNGLAKPSQSPWSSPCIVESKPDGSPRFITDFRKVNSVTG</sequence>
<dbReference type="FunFam" id="3.30.420.10:FF:000032">
    <property type="entry name" value="Retrovirus-related Pol polyprotein from transposon 297-like Protein"/>
    <property type="match status" value="1"/>
</dbReference>
<dbReference type="PANTHER" id="PTHR37984">
    <property type="entry name" value="PROTEIN CBG26694"/>
    <property type="match status" value="1"/>
</dbReference>
<dbReference type="SUPFAM" id="SSF56672">
    <property type="entry name" value="DNA/RNA polymerases"/>
    <property type="match status" value="1"/>
</dbReference>
<name>A0A669F9G9_ORENI</name>
<organism evidence="2 3">
    <name type="scientific">Oreochromis niloticus</name>
    <name type="common">Nile tilapia</name>
    <name type="synonym">Tilapia nilotica</name>
    <dbReference type="NCBI Taxonomy" id="8128"/>
    <lineage>
        <taxon>Eukaryota</taxon>
        <taxon>Metazoa</taxon>
        <taxon>Chordata</taxon>
        <taxon>Craniata</taxon>
        <taxon>Vertebrata</taxon>
        <taxon>Euteleostomi</taxon>
        <taxon>Actinopterygii</taxon>
        <taxon>Neopterygii</taxon>
        <taxon>Teleostei</taxon>
        <taxon>Neoteleostei</taxon>
        <taxon>Acanthomorphata</taxon>
        <taxon>Ovalentaria</taxon>
        <taxon>Cichlomorphae</taxon>
        <taxon>Cichliformes</taxon>
        <taxon>Cichlidae</taxon>
        <taxon>African cichlids</taxon>
        <taxon>Pseudocrenilabrinae</taxon>
        <taxon>Oreochromini</taxon>
        <taxon>Oreochromis</taxon>
    </lineage>
</organism>
<accession>A0A669F9G9</accession>
<keyword evidence="3" id="KW-1185">Reference proteome</keyword>
<dbReference type="InterPro" id="IPR054465">
    <property type="entry name" value="Integrase_p58-like_C"/>
</dbReference>
<dbReference type="PANTHER" id="PTHR37984:SF15">
    <property type="entry name" value="INTEGRASE CATALYTIC DOMAIN-CONTAINING PROTEIN"/>
    <property type="match status" value="1"/>
</dbReference>